<dbReference type="EMBL" id="JABSTU010000005">
    <property type="protein sequence ID" value="KAH8031283.1"/>
    <property type="molecule type" value="Genomic_DNA"/>
</dbReference>
<protein>
    <submittedName>
        <fullName evidence="2">Uncharacterized protein</fullName>
    </submittedName>
</protein>
<dbReference type="AlphaFoldDB" id="A0A9J6E9S0"/>
<evidence type="ECO:0000313" key="3">
    <source>
        <dbReference type="Proteomes" id="UP000821866"/>
    </source>
</evidence>
<feature type="compositionally biased region" description="Polar residues" evidence="1">
    <location>
        <begin position="1"/>
        <end position="10"/>
    </location>
</feature>
<evidence type="ECO:0000313" key="2">
    <source>
        <dbReference type="EMBL" id="KAH8031283.1"/>
    </source>
</evidence>
<feature type="region of interest" description="Disordered" evidence="1">
    <location>
        <begin position="136"/>
        <end position="157"/>
    </location>
</feature>
<feature type="compositionally biased region" description="Basic and acidic residues" evidence="1">
    <location>
        <begin position="12"/>
        <end position="33"/>
    </location>
</feature>
<name>A0A9J6E9S0_RHIMP</name>
<keyword evidence="3" id="KW-1185">Reference proteome</keyword>
<accession>A0A9J6E9S0</accession>
<sequence length="236" mass="26055">MNTPEIQPSSPERLDDRTPQRDQRGLYEPREPFSENAPKVSDEEPVNQEEKMDHEDTKDRVLRVGDAGDYFGDPTPRISRLTTLLAAQGAHEMLENTSAQGLKQHKNLSVNAPKAATSAETSRSLYVACHQPEFPDVSSSWRPSSEQEQNDALCDDSGDSMDHFMSKLEDLTIQPASSQRCRVCTACEHSSTDSADILGPVAHQLEVLKVNTRHAETPVTVSGDEPRYTDLAGPTP</sequence>
<dbReference type="Proteomes" id="UP000821866">
    <property type="component" value="Chromosome 3"/>
</dbReference>
<gene>
    <name evidence="2" type="ORF">HPB51_015218</name>
</gene>
<proteinExistence type="predicted"/>
<feature type="region of interest" description="Disordered" evidence="1">
    <location>
        <begin position="215"/>
        <end position="236"/>
    </location>
</feature>
<feature type="region of interest" description="Disordered" evidence="1">
    <location>
        <begin position="1"/>
        <end position="77"/>
    </location>
</feature>
<evidence type="ECO:0000256" key="1">
    <source>
        <dbReference type="SAM" id="MobiDB-lite"/>
    </source>
</evidence>
<reference evidence="2" key="1">
    <citation type="journal article" date="2020" name="Cell">
        <title>Large-Scale Comparative Analyses of Tick Genomes Elucidate Their Genetic Diversity and Vector Capacities.</title>
        <authorList>
            <consortium name="Tick Genome and Microbiome Consortium (TIGMIC)"/>
            <person name="Jia N."/>
            <person name="Wang J."/>
            <person name="Shi W."/>
            <person name="Du L."/>
            <person name="Sun Y."/>
            <person name="Zhan W."/>
            <person name="Jiang J.F."/>
            <person name="Wang Q."/>
            <person name="Zhang B."/>
            <person name="Ji P."/>
            <person name="Bell-Sakyi L."/>
            <person name="Cui X.M."/>
            <person name="Yuan T.T."/>
            <person name="Jiang B.G."/>
            <person name="Yang W.F."/>
            <person name="Lam T.T."/>
            <person name="Chang Q.C."/>
            <person name="Ding S.J."/>
            <person name="Wang X.J."/>
            <person name="Zhu J.G."/>
            <person name="Ruan X.D."/>
            <person name="Zhao L."/>
            <person name="Wei J.T."/>
            <person name="Ye R.Z."/>
            <person name="Que T.C."/>
            <person name="Du C.H."/>
            <person name="Zhou Y.H."/>
            <person name="Cheng J.X."/>
            <person name="Dai P.F."/>
            <person name="Guo W.B."/>
            <person name="Han X.H."/>
            <person name="Huang E.J."/>
            <person name="Li L.F."/>
            <person name="Wei W."/>
            <person name="Gao Y.C."/>
            <person name="Liu J.Z."/>
            <person name="Shao H.Z."/>
            <person name="Wang X."/>
            <person name="Wang C.C."/>
            <person name="Yang T.C."/>
            <person name="Huo Q.B."/>
            <person name="Li W."/>
            <person name="Chen H.Y."/>
            <person name="Chen S.E."/>
            <person name="Zhou L.G."/>
            <person name="Ni X.B."/>
            <person name="Tian J.H."/>
            <person name="Sheng Y."/>
            <person name="Liu T."/>
            <person name="Pan Y.S."/>
            <person name="Xia L.Y."/>
            <person name="Li J."/>
            <person name="Zhao F."/>
            <person name="Cao W.C."/>
        </authorList>
    </citation>
    <scope>NUCLEOTIDE SEQUENCE</scope>
    <source>
        <strain evidence="2">Rmic-2018</strain>
    </source>
</reference>
<feature type="compositionally biased region" description="Basic and acidic residues" evidence="1">
    <location>
        <begin position="48"/>
        <end position="63"/>
    </location>
</feature>
<organism evidence="2 3">
    <name type="scientific">Rhipicephalus microplus</name>
    <name type="common">Cattle tick</name>
    <name type="synonym">Boophilus microplus</name>
    <dbReference type="NCBI Taxonomy" id="6941"/>
    <lineage>
        <taxon>Eukaryota</taxon>
        <taxon>Metazoa</taxon>
        <taxon>Ecdysozoa</taxon>
        <taxon>Arthropoda</taxon>
        <taxon>Chelicerata</taxon>
        <taxon>Arachnida</taxon>
        <taxon>Acari</taxon>
        <taxon>Parasitiformes</taxon>
        <taxon>Ixodida</taxon>
        <taxon>Ixodoidea</taxon>
        <taxon>Ixodidae</taxon>
        <taxon>Rhipicephalinae</taxon>
        <taxon>Rhipicephalus</taxon>
        <taxon>Boophilus</taxon>
    </lineage>
</organism>
<feature type="compositionally biased region" description="Polar residues" evidence="1">
    <location>
        <begin position="137"/>
        <end position="147"/>
    </location>
</feature>
<reference evidence="2" key="2">
    <citation type="submission" date="2021-09" db="EMBL/GenBank/DDBJ databases">
        <authorList>
            <person name="Jia N."/>
            <person name="Wang J."/>
            <person name="Shi W."/>
            <person name="Du L."/>
            <person name="Sun Y."/>
            <person name="Zhan W."/>
            <person name="Jiang J."/>
            <person name="Wang Q."/>
            <person name="Zhang B."/>
            <person name="Ji P."/>
            <person name="Sakyi L.B."/>
            <person name="Cui X."/>
            <person name="Yuan T."/>
            <person name="Jiang B."/>
            <person name="Yang W."/>
            <person name="Lam T.T.-Y."/>
            <person name="Chang Q."/>
            <person name="Ding S."/>
            <person name="Wang X."/>
            <person name="Zhu J."/>
            <person name="Ruan X."/>
            <person name="Zhao L."/>
            <person name="Wei J."/>
            <person name="Que T."/>
            <person name="Du C."/>
            <person name="Cheng J."/>
            <person name="Dai P."/>
            <person name="Han X."/>
            <person name="Huang E."/>
            <person name="Gao Y."/>
            <person name="Liu J."/>
            <person name="Shao H."/>
            <person name="Ye R."/>
            <person name="Li L."/>
            <person name="Wei W."/>
            <person name="Wang X."/>
            <person name="Wang C."/>
            <person name="Huo Q."/>
            <person name="Li W."/>
            <person name="Guo W."/>
            <person name="Chen H."/>
            <person name="Chen S."/>
            <person name="Zhou L."/>
            <person name="Zhou L."/>
            <person name="Ni X."/>
            <person name="Tian J."/>
            <person name="Zhou Y."/>
            <person name="Sheng Y."/>
            <person name="Liu T."/>
            <person name="Pan Y."/>
            <person name="Xia L."/>
            <person name="Li J."/>
            <person name="Zhao F."/>
            <person name="Cao W."/>
        </authorList>
    </citation>
    <scope>NUCLEOTIDE SEQUENCE</scope>
    <source>
        <strain evidence="2">Rmic-2018</strain>
        <tissue evidence="2">Larvae</tissue>
    </source>
</reference>
<comment type="caution">
    <text evidence="2">The sequence shown here is derived from an EMBL/GenBank/DDBJ whole genome shotgun (WGS) entry which is preliminary data.</text>
</comment>